<reference evidence="2 3" key="1">
    <citation type="submission" date="2018-07" db="EMBL/GenBank/DDBJ databases">
        <title>Halomonas rutogse sp. nov., isolated from Lake TangqianCo on Tibetan Plateau.</title>
        <authorList>
            <person name="Lu H."/>
            <person name="Xing P."/>
            <person name="Wu Q."/>
        </authorList>
    </citation>
    <scope>NUCLEOTIDE SEQUENCE [LARGE SCALE GENOMIC DNA]</scope>
    <source>
        <strain evidence="2 3">TQ8S</strain>
    </source>
</reference>
<keyword evidence="3" id="KW-1185">Reference proteome</keyword>
<evidence type="ECO:0000259" key="1">
    <source>
        <dbReference type="Pfam" id="PF13751"/>
    </source>
</evidence>
<evidence type="ECO:0000313" key="3">
    <source>
        <dbReference type="Proteomes" id="UP000253204"/>
    </source>
</evidence>
<dbReference type="Pfam" id="PF13751">
    <property type="entry name" value="DDE_Tnp_1_6"/>
    <property type="match status" value="1"/>
</dbReference>
<dbReference type="AlphaFoldDB" id="A0A368TMZ0"/>
<evidence type="ECO:0000313" key="2">
    <source>
        <dbReference type="EMBL" id="RCV85918.1"/>
    </source>
</evidence>
<dbReference type="Proteomes" id="UP000253204">
    <property type="component" value="Unassembled WGS sequence"/>
</dbReference>
<gene>
    <name evidence="2" type="ORF">DU506_19630</name>
</gene>
<proteinExistence type="predicted"/>
<accession>A0A368TMZ0</accession>
<dbReference type="EMBL" id="QPIJ01000082">
    <property type="protein sequence ID" value="RCV85918.1"/>
    <property type="molecule type" value="Genomic_DNA"/>
</dbReference>
<dbReference type="InterPro" id="IPR025668">
    <property type="entry name" value="Tnp_DDE_dom"/>
</dbReference>
<name>A0A368TMZ0_9GAMM</name>
<dbReference type="PANTHER" id="PTHR33408">
    <property type="entry name" value="TRANSPOSASE"/>
    <property type="match status" value="1"/>
</dbReference>
<organism evidence="2 3">
    <name type="scientific">Vreelandella rituensis</name>
    <dbReference type="NCBI Taxonomy" id="2282306"/>
    <lineage>
        <taxon>Bacteria</taxon>
        <taxon>Pseudomonadati</taxon>
        <taxon>Pseudomonadota</taxon>
        <taxon>Gammaproteobacteria</taxon>
        <taxon>Oceanospirillales</taxon>
        <taxon>Halomonadaceae</taxon>
        <taxon>Vreelandella</taxon>
    </lineage>
</organism>
<dbReference type="RefSeq" id="WP_147273788.1">
    <property type="nucleotide sequence ID" value="NZ_QPIJ01000082.1"/>
</dbReference>
<dbReference type="PANTHER" id="PTHR33408:SF2">
    <property type="entry name" value="TRANSPOSASE DDE DOMAIN-CONTAINING PROTEIN"/>
    <property type="match status" value="1"/>
</dbReference>
<protein>
    <submittedName>
        <fullName evidence="2">IS1182 family transposase</fullName>
    </submittedName>
</protein>
<feature type="domain" description="Transposase DDE" evidence="1">
    <location>
        <begin position="76"/>
        <end position="193"/>
    </location>
</feature>
<dbReference type="OrthoDB" id="9182628at2"/>
<feature type="non-terminal residue" evidence="2">
    <location>
        <position position="1"/>
    </location>
</feature>
<sequence>TPALEALNAATGGRQADKLSADNGYMSGANLAALEDVDAYIATDRGEKPAPTGWDASTRKLVKADFIYHPETDHFSCPGGAVLPLKHRSRNGRQFYQAAPADCAACSFRERCCQSAKGEGRTISTDDKEPLRQQMNNKMASETGWAIYKNRKHIVEPVFGQIKNLGFGGFSVRGHAKVAGEFSLMCAAHNLKKWPRR</sequence>
<comment type="caution">
    <text evidence="2">The sequence shown here is derived from an EMBL/GenBank/DDBJ whole genome shotgun (WGS) entry which is preliminary data.</text>
</comment>